<keyword evidence="4" id="KW-0472">Membrane</keyword>
<dbReference type="OrthoDB" id="5292493at2"/>
<feature type="region of interest" description="Disordered" evidence="5">
    <location>
        <begin position="213"/>
        <end position="232"/>
    </location>
</feature>
<reference evidence="7" key="1">
    <citation type="submission" date="2017-06" db="EMBL/GenBank/DDBJ databases">
        <authorList>
            <person name="Varghese N."/>
            <person name="Submissions S."/>
        </authorList>
    </citation>
    <scope>NUCLEOTIDE SEQUENCE [LARGE SCALE GENOMIC DNA]</scope>
    <source>
        <strain evidence="7">DSM 11116</strain>
    </source>
</reference>
<comment type="subcellular location">
    <subcellularLocation>
        <location evidence="1">Cell membrane</location>
    </subcellularLocation>
</comment>
<keyword evidence="7" id="KW-1185">Reference proteome</keyword>
<dbReference type="Gene3D" id="2.120.10.30">
    <property type="entry name" value="TolB, C-terminal domain"/>
    <property type="match status" value="1"/>
</dbReference>
<dbReference type="RefSeq" id="WP_088844674.1">
    <property type="nucleotide sequence ID" value="NZ_FYEW01000002.1"/>
</dbReference>
<keyword evidence="3" id="KW-1003">Cell membrane</keyword>
<dbReference type="InterPro" id="IPR009722">
    <property type="entry name" value="YjiK/CarP"/>
</dbReference>
<organism evidence="6 7">
    <name type="scientific">Hymenobacter gelipurpurascens</name>
    <dbReference type="NCBI Taxonomy" id="89968"/>
    <lineage>
        <taxon>Bacteria</taxon>
        <taxon>Pseudomonadati</taxon>
        <taxon>Bacteroidota</taxon>
        <taxon>Cytophagia</taxon>
        <taxon>Cytophagales</taxon>
        <taxon>Hymenobacteraceae</taxon>
        <taxon>Hymenobacter</taxon>
    </lineage>
</organism>
<comment type="similarity">
    <text evidence="2">Belongs to the YjiK family.</text>
</comment>
<evidence type="ECO:0000256" key="1">
    <source>
        <dbReference type="ARBA" id="ARBA00004236"/>
    </source>
</evidence>
<protein>
    <submittedName>
        <fullName evidence="6">SdiA-regulated</fullName>
    </submittedName>
</protein>
<feature type="compositionally biased region" description="Basic residues" evidence="5">
    <location>
        <begin position="221"/>
        <end position="230"/>
    </location>
</feature>
<evidence type="ECO:0000256" key="3">
    <source>
        <dbReference type="ARBA" id="ARBA00022475"/>
    </source>
</evidence>
<evidence type="ECO:0000313" key="7">
    <source>
        <dbReference type="Proteomes" id="UP000198131"/>
    </source>
</evidence>
<dbReference type="AlphaFoldDB" id="A0A212UE13"/>
<dbReference type="Pfam" id="PF06977">
    <property type="entry name" value="SdiA-regulated"/>
    <property type="match status" value="1"/>
</dbReference>
<dbReference type="Proteomes" id="UP000198131">
    <property type="component" value="Unassembled WGS sequence"/>
</dbReference>
<dbReference type="InterPro" id="IPR011042">
    <property type="entry name" value="6-blade_b-propeller_TolB-like"/>
</dbReference>
<name>A0A212UE13_9BACT</name>
<gene>
    <name evidence="6" type="ORF">SAMN06265337_3412</name>
</gene>
<dbReference type="EMBL" id="FYEW01000002">
    <property type="protein sequence ID" value="SNC76489.1"/>
    <property type="molecule type" value="Genomic_DNA"/>
</dbReference>
<evidence type="ECO:0000256" key="5">
    <source>
        <dbReference type="SAM" id="MobiDB-lite"/>
    </source>
</evidence>
<proteinExistence type="inferred from homology"/>
<dbReference type="GO" id="GO:0005886">
    <property type="term" value="C:plasma membrane"/>
    <property type="evidence" value="ECO:0007669"/>
    <property type="project" value="UniProtKB-SubCell"/>
</dbReference>
<sequence length="315" mass="33487">MKTVFLPLLLLTTWCGSPTTPVASLAGIPVVPARTVGQVPAATGLAATKAMAYDFARPAASYSMPSELAELSGIALTGSDQITGVEDETGNLYHYNLTTKRVDHVVEFGKSGDYEDLARVGNDWFILRSDGTLFRYNGTTTQEYETGLTFTNEPEGLTYDAASKTLLVACKGEPGASLPDTKRAVYRLQSGTYKAEASPAYVLNVEAIVASVPSQEASPKKPGKKGKKKEGMKGFAPSAVAVHPITHHVFVLSARQNGIVELDEAGQLVAASSLPTDLFPQPEGLAFTSTGELYIASEASKKSGQATIHLFRPQQ</sequence>
<evidence type="ECO:0000256" key="2">
    <source>
        <dbReference type="ARBA" id="ARBA00009852"/>
    </source>
</evidence>
<accession>A0A212UE13</accession>
<dbReference type="SUPFAM" id="SSF50956">
    <property type="entry name" value="Thermostable phytase (3-phytase)"/>
    <property type="match status" value="1"/>
</dbReference>
<evidence type="ECO:0000256" key="4">
    <source>
        <dbReference type="ARBA" id="ARBA00023136"/>
    </source>
</evidence>
<evidence type="ECO:0000313" key="6">
    <source>
        <dbReference type="EMBL" id="SNC76489.1"/>
    </source>
</evidence>